<evidence type="ECO:0000313" key="1">
    <source>
        <dbReference type="EMBL" id="VVQ25733.1"/>
    </source>
</evidence>
<organism evidence="1 2">
    <name type="scientific">Pseudomonas fluorescens</name>
    <dbReference type="NCBI Taxonomy" id="294"/>
    <lineage>
        <taxon>Bacteria</taxon>
        <taxon>Pseudomonadati</taxon>
        <taxon>Pseudomonadota</taxon>
        <taxon>Gammaproteobacteria</taxon>
        <taxon>Pseudomonadales</taxon>
        <taxon>Pseudomonadaceae</taxon>
        <taxon>Pseudomonas</taxon>
    </lineage>
</organism>
<dbReference type="AlphaFoldDB" id="A0A5E7VSR5"/>
<name>A0A5E7VSR5_PSEFL</name>
<sequence length="92" mass="10094">MTNLMHEGQEIVGAFDRHRVIRCRADPDVSSLGRIIRQVGPGSDLGVHQRETTKAQITDTQDVISGHRESDVGNRTPGSQRVGYTNLLTVGQ</sequence>
<evidence type="ECO:0000313" key="2">
    <source>
        <dbReference type="Proteomes" id="UP000412311"/>
    </source>
</evidence>
<dbReference type="EMBL" id="CABVJG010000029">
    <property type="protein sequence ID" value="VVQ25733.1"/>
    <property type="molecule type" value="Genomic_DNA"/>
</dbReference>
<gene>
    <name evidence="1" type="ORF">PS925_05915</name>
</gene>
<accession>A0A5E7VSR5</accession>
<reference evidence="1 2" key="1">
    <citation type="submission" date="2019-09" db="EMBL/GenBank/DDBJ databases">
        <authorList>
            <person name="Chandra G."/>
            <person name="Truman W A."/>
        </authorList>
    </citation>
    <scope>NUCLEOTIDE SEQUENCE [LARGE SCALE GENOMIC DNA]</scope>
    <source>
        <strain evidence="1">PS925</strain>
    </source>
</reference>
<proteinExistence type="predicted"/>
<protein>
    <submittedName>
        <fullName evidence="1">Uncharacterized protein</fullName>
    </submittedName>
</protein>
<dbReference type="Proteomes" id="UP000412311">
    <property type="component" value="Unassembled WGS sequence"/>
</dbReference>